<accession>A0A2W5V7A1</accession>
<dbReference type="AlphaFoldDB" id="A0A2W5V7A1"/>
<dbReference type="InterPro" id="IPR045497">
    <property type="entry name" value="DUF6438"/>
</dbReference>
<evidence type="ECO:0000313" key="3">
    <source>
        <dbReference type="Proteomes" id="UP000249061"/>
    </source>
</evidence>
<proteinExistence type="predicted"/>
<dbReference type="EMBL" id="QFQP01000041">
    <property type="protein sequence ID" value="PZR05971.1"/>
    <property type="molecule type" value="Genomic_DNA"/>
</dbReference>
<organism evidence="2 3">
    <name type="scientific">Archangium gephyra</name>
    <dbReference type="NCBI Taxonomy" id="48"/>
    <lineage>
        <taxon>Bacteria</taxon>
        <taxon>Pseudomonadati</taxon>
        <taxon>Myxococcota</taxon>
        <taxon>Myxococcia</taxon>
        <taxon>Myxococcales</taxon>
        <taxon>Cystobacterineae</taxon>
        <taxon>Archangiaceae</taxon>
        <taxon>Archangium</taxon>
    </lineage>
</organism>
<feature type="domain" description="DUF6438" evidence="1">
    <location>
        <begin position="43"/>
        <end position="150"/>
    </location>
</feature>
<evidence type="ECO:0000313" key="2">
    <source>
        <dbReference type="EMBL" id="PZR05971.1"/>
    </source>
</evidence>
<comment type="caution">
    <text evidence="2">The sequence shown here is derived from an EMBL/GenBank/DDBJ whole genome shotgun (WGS) entry which is preliminary data.</text>
</comment>
<protein>
    <recommendedName>
        <fullName evidence="1">DUF6438 domain-containing protein</fullName>
    </recommendedName>
</protein>
<reference evidence="2 3" key="1">
    <citation type="submission" date="2017-08" db="EMBL/GenBank/DDBJ databases">
        <title>Infants hospitalized years apart are colonized by the same room-sourced microbial strains.</title>
        <authorList>
            <person name="Brooks B."/>
            <person name="Olm M.R."/>
            <person name="Firek B.A."/>
            <person name="Baker R."/>
            <person name="Thomas B.C."/>
            <person name="Morowitz M.J."/>
            <person name="Banfield J.F."/>
        </authorList>
    </citation>
    <scope>NUCLEOTIDE SEQUENCE [LARGE SCALE GENOMIC DNA]</scope>
    <source>
        <strain evidence="2">S2_003_000_R2_14</strain>
    </source>
</reference>
<sequence>MRTFLIVMLMTLVGCKTTSDKTPDAETVTQQPVKATNGPELLLSLKRTPCFGRCPVYTVQLFADGRVHWTGDANVRERGDREGRLSADEISKIAARIEATDFAKWKPDYMNHQVTDMPGAVVTWKGKTIRHYHGDESAPVDLTALETDLDVLLGTAKWIRGEEASDR</sequence>
<evidence type="ECO:0000259" key="1">
    <source>
        <dbReference type="Pfam" id="PF20033"/>
    </source>
</evidence>
<dbReference type="Pfam" id="PF20033">
    <property type="entry name" value="DUF6438"/>
    <property type="match status" value="1"/>
</dbReference>
<dbReference type="PROSITE" id="PS51257">
    <property type="entry name" value="PROKAR_LIPOPROTEIN"/>
    <property type="match status" value="1"/>
</dbReference>
<name>A0A2W5V7A1_9BACT</name>
<dbReference type="Proteomes" id="UP000249061">
    <property type="component" value="Unassembled WGS sequence"/>
</dbReference>
<gene>
    <name evidence="2" type="ORF">DI536_31415</name>
</gene>